<organism evidence="1 2">
    <name type="scientific">Tsuneonella dongtanensis</name>
    <dbReference type="NCBI Taxonomy" id="692370"/>
    <lineage>
        <taxon>Bacteria</taxon>
        <taxon>Pseudomonadati</taxon>
        <taxon>Pseudomonadota</taxon>
        <taxon>Alphaproteobacteria</taxon>
        <taxon>Sphingomonadales</taxon>
        <taxon>Erythrobacteraceae</taxon>
        <taxon>Tsuneonella</taxon>
    </lineage>
</organism>
<proteinExistence type="predicted"/>
<evidence type="ECO:0000313" key="2">
    <source>
        <dbReference type="Proteomes" id="UP000092932"/>
    </source>
</evidence>
<accession>A0A1B2AEB9</accession>
<name>A0A1B2AEB9_9SPHN</name>
<dbReference type="EMBL" id="CP016591">
    <property type="protein sequence ID" value="ANY20493.1"/>
    <property type="molecule type" value="Genomic_DNA"/>
</dbReference>
<evidence type="ECO:0000313" key="1">
    <source>
        <dbReference type="EMBL" id="ANY20493.1"/>
    </source>
</evidence>
<sequence>MRMGDSLVRLISLPFVALVTISAAPSPDSGRSVEAPLPLEYRPCTGSVPVFNPEGCPVAAIAIDQPIGPLRGRPATAEGDCPDRIRKVREELDQPRLERKPASSENPVLIAAVDKRIDGCAVMQMRNDINDLRPIPAPADGPPRLQPAR</sequence>
<protein>
    <submittedName>
        <fullName evidence="1">Uncharacterized protein</fullName>
    </submittedName>
</protein>
<reference evidence="1 2" key="1">
    <citation type="submission" date="2016-07" db="EMBL/GenBank/DDBJ databases">
        <title>Complete genome sequence of Altererythrobacter dongtanensis KCTC 22672, a type strain with esterase isolated from tidal flat.</title>
        <authorList>
            <person name="Cheng H."/>
            <person name="Wu Y.-H."/>
            <person name="Zhou P."/>
            <person name="Huo Y.-Y."/>
            <person name="Wang C.-S."/>
            <person name="Xu X.-W."/>
        </authorList>
    </citation>
    <scope>NUCLEOTIDE SEQUENCE [LARGE SCALE GENOMIC DNA]</scope>
    <source>
        <strain evidence="1 2">KCTC 22672</strain>
    </source>
</reference>
<gene>
    <name evidence="1" type="ORF">A6F68_01985</name>
</gene>
<dbReference type="Proteomes" id="UP000092932">
    <property type="component" value="Chromosome"/>
</dbReference>
<dbReference type="KEGG" id="ado:A6F68_01985"/>
<dbReference type="STRING" id="692370.A6F68_01985"/>
<dbReference type="AlphaFoldDB" id="A0A1B2AEB9"/>
<keyword evidence="2" id="KW-1185">Reference proteome</keyword>